<feature type="region of interest" description="Disordered" evidence="1">
    <location>
        <begin position="319"/>
        <end position="340"/>
    </location>
</feature>
<dbReference type="GeneID" id="91429436"/>
<evidence type="ECO:0000313" key="2">
    <source>
        <dbReference type="EMBL" id="KUN33751.1"/>
    </source>
</evidence>
<reference evidence="2 3" key="1">
    <citation type="submission" date="2015-10" db="EMBL/GenBank/DDBJ databases">
        <title>Draft genome sequence of Streptomyces longwoodensis DSM 41677, type strain for the species Streptomyces longwoodensis.</title>
        <authorList>
            <person name="Ruckert C."/>
            <person name="Winkler A."/>
            <person name="Kalinowski J."/>
            <person name="Kampfer P."/>
            <person name="Glaeser S."/>
        </authorList>
    </citation>
    <scope>NUCLEOTIDE SEQUENCE [LARGE SCALE GENOMIC DNA]</scope>
    <source>
        <strain evidence="2 3">DSM 41677</strain>
    </source>
</reference>
<comment type="caution">
    <text evidence="2">The sequence shown here is derived from an EMBL/GenBank/DDBJ whole genome shotgun (WGS) entry which is preliminary data.</text>
</comment>
<dbReference type="InterPro" id="IPR026337">
    <property type="entry name" value="AKG_HExxH"/>
</dbReference>
<sequence>MPSSPSAEPVTDRAAQADTLLCADRQFGDSDAIRARNLARFRLGLTMLARHDGEAADVLRTTAAASAERLRPLLYDPVLRNCFEVDLARLENDRLERSSFGLYVRGHLTAQAAEIPSSPGPCEALIHPQRSAWPGLGDAWVLSKPTPQGPYQDMLAGRLMELYRDALGGDQAGSPVDPTDAERAVLRDGAELLATLLPASGAGVLGHVTMVGFTRRESEEGPLQSMSGGDPLPSTVLLAPERCTSPWLIAESLLHEGAHLKLFDALRTGSLVRNATETVPIPWRIGSWTVIRVFVALHFYVHLMVFRAAAEAAGEAIRERFGPPPSAEDLDEPSPGTAAALSGQYRTSAERARYLAECVLSLPEQSLTENGRRFARWLLTALRLVDVDAPDSDEEVEVGGTWLPQAVPSQQIASASALRRATPVDACALPDLGQLVVSTVRSGRMHWLNARSWTVYSLCDGRDLDSLHTAYAGAAGLPVGSEEAGRHVTDSLRLLVAAGLVTHDT</sequence>
<protein>
    <recommendedName>
        <fullName evidence="4">HEXXH motif domain-containing protein</fullName>
    </recommendedName>
</protein>
<proteinExistence type="predicted"/>
<name>A0A101QPJ3_9ACTN</name>
<evidence type="ECO:0008006" key="4">
    <source>
        <dbReference type="Google" id="ProtNLM"/>
    </source>
</evidence>
<dbReference type="AlphaFoldDB" id="A0A101QPJ3"/>
<accession>A0A101QPJ3</accession>
<dbReference type="NCBIfam" id="TIGR04267">
    <property type="entry name" value="mod_HExxH"/>
    <property type="match status" value="1"/>
</dbReference>
<evidence type="ECO:0000313" key="3">
    <source>
        <dbReference type="Proteomes" id="UP000053271"/>
    </source>
</evidence>
<gene>
    <name evidence="2" type="ORF">AQJ30_33170</name>
</gene>
<evidence type="ECO:0000256" key="1">
    <source>
        <dbReference type="SAM" id="MobiDB-lite"/>
    </source>
</evidence>
<dbReference type="EMBL" id="LMWS01000045">
    <property type="protein sequence ID" value="KUN33751.1"/>
    <property type="molecule type" value="Genomic_DNA"/>
</dbReference>
<keyword evidence="3" id="KW-1185">Reference proteome</keyword>
<organism evidence="2 3">
    <name type="scientific">Streptomyces longwoodensis</name>
    <dbReference type="NCBI Taxonomy" id="68231"/>
    <lineage>
        <taxon>Bacteria</taxon>
        <taxon>Bacillati</taxon>
        <taxon>Actinomycetota</taxon>
        <taxon>Actinomycetes</taxon>
        <taxon>Kitasatosporales</taxon>
        <taxon>Streptomycetaceae</taxon>
        <taxon>Streptomyces</taxon>
    </lineage>
</organism>
<dbReference type="Proteomes" id="UP000053271">
    <property type="component" value="Unassembled WGS sequence"/>
</dbReference>
<dbReference type="RefSeq" id="WP_067241280.1">
    <property type="nucleotide sequence ID" value="NZ_KQ948564.1"/>
</dbReference>